<evidence type="ECO:0000259" key="1">
    <source>
        <dbReference type="Pfam" id="PF13610"/>
    </source>
</evidence>
<feature type="domain" description="DDE" evidence="1">
    <location>
        <begin position="2"/>
        <end position="89"/>
    </location>
</feature>
<name>R8QBI7_BACCE</name>
<dbReference type="PATRIC" id="fig|1053231.3.peg.3705"/>
<dbReference type="Pfam" id="PF13610">
    <property type="entry name" value="DDE_Tnp_IS240"/>
    <property type="match status" value="1"/>
</dbReference>
<evidence type="ECO:0000313" key="3">
    <source>
        <dbReference type="Proteomes" id="UP000014019"/>
    </source>
</evidence>
<dbReference type="Proteomes" id="UP000014019">
    <property type="component" value="Unassembled WGS sequence"/>
</dbReference>
<comment type="caution">
    <text evidence="2">The sequence shown here is derived from an EMBL/GenBank/DDBJ whole genome shotgun (WGS) entry which is preliminary data.</text>
</comment>
<evidence type="ECO:0000313" key="2">
    <source>
        <dbReference type="EMBL" id="EOP67768.1"/>
    </source>
</evidence>
<dbReference type="EMBL" id="AHEZ01000051">
    <property type="protein sequence ID" value="EOP67768.1"/>
    <property type="molecule type" value="Genomic_DNA"/>
</dbReference>
<reference evidence="2 3" key="1">
    <citation type="submission" date="2012-12" db="EMBL/GenBank/DDBJ databases">
        <title>The Genome Sequence of Bacillus cereus VD118.</title>
        <authorList>
            <consortium name="The Broad Institute Genome Sequencing Platform"/>
            <consortium name="The Broad Institute Genome Sequencing Center for Infectious Disease"/>
            <person name="Feldgarden M."/>
            <person name="Van der Auwera G.A."/>
            <person name="Mahillon J."/>
            <person name="Duprez V."/>
            <person name="Timmery S."/>
            <person name="Mattelet C."/>
            <person name="Dierick K."/>
            <person name="Sun M."/>
            <person name="Yu Z."/>
            <person name="Zhu L."/>
            <person name="Hu X."/>
            <person name="Shank E.B."/>
            <person name="Swiecicka I."/>
            <person name="Hansen B.M."/>
            <person name="Andrup L."/>
            <person name="Walker B."/>
            <person name="Young S.K."/>
            <person name="Zeng Q."/>
            <person name="Gargeya S."/>
            <person name="Fitzgerald M."/>
            <person name="Haas B."/>
            <person name="Abouelleil A."/>
            <person name="Alvarado L."/>
            <person name="Arachchi H.M."/>
            <person name="Berlin A.M."/>
            <person name="Chapman S.B."/>
            <person name="Dewar J."/>
            <person name="Goldberg J."/>
            <person name="Griggs A."/>
            <person name="Gujja S."/>
            <person name="Hansen M."/>
            <person name="Howarth C."/>
            <person name="Imamovic A."/>
            <person name="Larimer J."/>
            <person name="McCowan C."/>
            <person name="Murphy C."/>
            <person name="Neiman D."/>
            <person name="Pearson M."/>
            <person name="Priest M."/>
            <person name="Roberts A."/>
            <person name="Saif S."/>
            <person name="Shea T."/>
            <person name="Sisk P."/>
            <person name="Sykes S."/>
            <person name="Wortman J."/>
            <person name="Nusbaum C."/>
            <person name="Birren B."/>
        </authorList>
    </citation>
    <scope>NUCLEOTIDE SEQUENCE [LARGE SCALE GENOMIC DNA]</scope>
    <source>
        <strain evidence="2 3">VD118</strain>
    </source>
</reference>
<accession>R8QBI7</accession>
<gene>
    <name evidence="2" type="ORF">IIQ_05306</name>
</gene>
<proteinExistence type="predicted"/>
<protein>
    <recommendedName>
        <fullName evidence="1">DDE domain-containing protein</fullName>
    </recommendedName>
</protein>
<dbReference type="AlphaFoldDB" id="R8QBI7"/>
<dbReference type="InterPro" id="IPR032874">
    <property type="entry name" value="DDE_dom"/>
</dbReference>
<sequence length="112" mass="12784">MKRLIKTFGAPTFLTIENAPALLCAFKKLKEEGFYTHTTHCTIKHLNNLMEQDHRHVKGRFAKSARSQNIRHASLTIKGIEAIHALYKQRRSLQADSAFSVFHELQQLLVAA</sequence>
<organism evidence="2 3">
    <name type="scientific">Bacillus cereus VD118</name>
    <dbReference type="NCBI Taxonomy" id="1053231"/>
    <lineage>
        <taxon>Bacteria</taxon>
        <taxon>Bacillati</taxon>
        <taxon>Bacillota</taxon>
        <taxon>Bacilli</taxon>
        <taxon>Bacillales</taxon>
        <taxon>Bacillaceae</taxon>
        <taxon>Bacillus</taxon>
        <taxon>Bacillus cereus group</taxon>
    </lineage>
</organism>
<dbReference type="HOGENOM" id="CLU_067322_2_0_9"/>